<keyword evidence="2" id="KW-1185">Reference proteome</keyword>
<organism evidence="1 2">
    <name type="scientific">Candidatus Thiodiazotropha endoloripes</name>
    <dbReference type="NCBI Taxonomy" id="1818881"/>
    <lineage>
        <taxon>Bacteria</taxon>
        <taxon>Pseudomonadati</taxon>
        <taxon>Pseudomonadota</taxon>
        <taxon>Gammaproteobacteria</taxon>
        <taxon>Chromatiales</taxon>
        <taxon>Sedimenticolaceae</taxon>
        <taxon>Candidatus Thiodiazotropha</taxon>
    </lineage>
</organism>
<protein>
    <submittedName>
        <fullName evidence="1">Uncharacterized protein</fullName>
    </submittedName>
</protein>
<dbReference type="Proteomes" id="UP000094849">
    <property type="component" value="Unassembled WGS sequence"/>
</dbReference>
<evidence type="ECO:0000313" key="2">
    <source>
        <dbReference type="Proteomes" id="UP000094849"/>
    </source>
</evidence>
<dbReference type="RefSeq" id="WP_069024757.1">
    <property type="nucleotide sequence ID" value="NZ_LVJZ01000003.1"/>
</dbReference>
<accession>A0A1E2UU80</accession>
<gene>
    <name evidence="1" type="ORF">A3196_16070</name>
</gene>
<comment type="caution">
    <text evidence="1">The sequence shown here is derived from an EMBL/GenBank/DDBJ whole genome shotgun (WGS) entry which is preliminary data.</text>
</comment>
<dbReference type="EMBL" id="LVJZ01000003">
    <property type="protein sequence ID" value="ODB98142.1"/>
    <property type="molecule type" value="Genomic_DNA"/>
</dbReference>
<dbReference type="AlphaFoldDB" id="A0A1E2UU80"/>
<evidence type="ECO:0000313" key="1">
    <source>
        <dbReference type="EMBL" id="ODB98142.1"/>
    </source>
</evidence>
<name>A0A1E2UU80_9GAMM</name>
<proteinExistence type="predicted"/>
<sequence>MWNPFRKKPLLSEEDTLFQIECYRWLLTHFGGDDFYKEAQLVLPTGDYFPSIVDSNESAAQTTLKQVMKYAGMENWPVTLQVQEEDPNLRVGPTLTVQNVEQSPLGTFSVDENNEATITYNPKLTVDPTQMVATFAHELSHYLTGTAPEPPPGGWENWEFATDIGATFLGFGIFQANAAFNFRQHTSVDAVGWQTSGGGYLTEAEHSYALAIFLRLKGLEPEIAFPHSDVNVKGYLKRALDELDRSNAIAELKEMAYVPRSL</sequence>
<dbReference type="STRING" id="1818881.A3196_16070"/>
<reference evidence="1 2" key="1">
    <citation type="submission" date="2016-03" db="EMBL/GenBank/DDBJ databases">
        <title>Chemosynthetic sulphur-oxidizing symbionts of marine invertebrate animals are capable of nitrogen fixation.</title>
        <authorList>
            <person name="Petersen J.M."/>
            <person name="Kemper A."/>
            <person name="Gruber-Vodicka H."/>
            <person name="Cardini U."/>
            <person name="Geest Mvander."/>
            <person name="Kleiner M."/>
            <person name="Bulgheresi S."/>
            <person name="Fussmann M."/>
            <person name="Herbold C."/>
            <person name="Seah B.K.B."/>
            <person name="Antony C.Paul."/>
            <person name="Liu D."/>
            <person name="Belitz A."/>
            <person name="Weber M."/>
        </authorList>
    </citation>
    <scope>NUCLEOTIDE SEQUENCE [LARGE SCALE GENOMIC DNA]</scope>
    <source>
        <strain evidence="1">G_D</strain>
    </source>
</reference>